<evidence type="ECO:0000313" key="5">
    <source>
        <dbReference type="EMBL" id="RLN78766.1"/>
    </source>
</evidence>
<feature type="region of interest" description="Disordered" evidence="1">
    <location>
        <begin position="99"/>
        <end position="152"/>
    </location>
</feature>
<gene>
    <name evidence="4" type="ORF">BBI17_003361</name>
    <name evidence="5" type="ORF">BBO99_00005735</name>
    <name evidence="3" type="ORF">JM16_002996</name>
    <name evidence="2" type="ORF">JM18_004788</name>
</gene>
<sequence>MGAVNCCAQTTPSAHSWKTGTRRRTLTNEEEERANMPMYSFEPSLSIDFEGRGSSAQEEVDDGIFNLGNFDLGTPYSVQSSRDYGDTSVVILSHEGVVENHDDLEEKAPPPPPFSEASDTLPTTSTMLLPAPTSCPQSGKNRRRQSPTFGSCAKYATTPRRAESFHEAFAEPFLEDYLCSCKYCPRAMSIKRTFQIYGFALDHPNSHSLMRVLRACANYDETALEIDPLILLHAEKMLEELDFDEDQTFRLLIASHFKPT</sequence>
<dbReference type="Proteomes" id="UP000285883">
    <property type="component" value="Unassembled WGS sequence"/>
</dbReference>
<dbReference type="Proteomes" id="UP000792063">
    <property type="component" value="Unassembled WGS sequence"/>
</dbReference>
<evidence type="ECO:0000313" key="6">
    <source>
        <dbReference type="Proteomes" id="UP000285624"/>
    </source>
</evidence>
<proteinExistence type="predicted"/>
<dbReference type="EMBL" id="MBDN02000175">
    <property type="protein sequence ID" value="RLN78766.1"/>
    <property type="molecule type" value="Genomic_DNA"/>
</dbReference>
<name>A0A3R7HHI1_9STRA</name>
<dbReference type="Proteomes" id="UP000285624">
    <property type="component" value="Unassembled WGS sequence"/>
</dbReference>
<keyword evidence="6" id="KW-1185">Reference proteome</keyword>
<dbReference type="EMBL" id="JPWU03000135">
    <property type="protein sequence ID" value="KAG2525089.1"/>
    <property type="molecule type" value="Genomic_DNA"/>
</dbReference>
<reference evidence="2" key="3">
    <citation type="submission" date="2020-06" db="EMBL/GenBank/DDBJ databases">
        <authorList>
            <person name="Studholme D.J."/>
        </authorList>
    </citation>
    <scope>NUCLEOTIDE SEQUENCE</scope>
    <source>
        <strain evidence="3">NZFS 2646</strain>
        <strain evidence="2">NZFS 3630</strain>
    </source>
</reference>
<feature type="compositionally biased region" description="Polar residues" evidence="1">
    <location>
        <begin position="117"/>
        <end position="127"/>
    </location>
</feature>
<accession>A0A3R7HHI1</accession>
<dbReference type="AlphaFoldDB" id="A0A3R7HHI1"/>
<dbReference type="EMBL" id="JPWV03000050">
    <property type="protein sequence ID" value="KAG2527855.1"/>
    <property type="molecule type" value="Genomic_DNA"/>
</dbReference>
<comment type="caution">
    <text evidence="5">The sequence shown here is derived from an EMBL/GenBank/DDBJ whole genome shotgun (WGS) entry which is preliminary data.</text>
</comment>
<reference evidence="6 7" key="2">
    <citation type="submission" date="2018-07" db="EMBL/GenBank/DDBJ databases">
        <title>Genome sequencing of oomycete isolates from Chile give support for New Zealand origin for Phytophthora kernoviae and make available the first Nothophytophthora sp. genome.</title>
        <authorList>
            <person name="Studholme D.J."/>
            <person name="Sanfuentes E."/>
            <person name="Panda P."/>
            <person name="Hill R."/>
            <person name="Sambles C."/>
            <person name="Grant M."/>
            <person name="Williams N.M."/>
            <person name="Mcdougal R.L."/>
        </authorList>
    </citation>
    <scope>NUCLEOTIDE SEQUENCE [LARGE SCALE GENOMIC DNA]</scope>
    <source>
        <strain evidence="4">Chile2</strain>
        <strain evidence="5">Chile4</strain>
    </source>
</reference>
<dbReference type="Proteomes" id="UP000785171">
    <property type="component" value="Unassembled WGS sequence"/>
</dbReference>
<organism evidence="5 6">
    <name type="scientific">Phytophthora kernoviae</name>
    <dbReference type="NCBI Taxonomy" id="325452"/>
    <lineage>
        <taxon>Eukaryota</taxon>
        <taxon>Sar</taxon>
        <taxon>Stramenopiles</taxon>
        <taxon>Oomycota</taxon>
        <taxon>Peronosporomycetes</taxon>
        <taxon>Peronosporales</taxon>
        <taxon>Peronosporaceae</taxon>
        <taxon>Phytophthora</taxon>
    </lineage>
</organism>
<reference evidence="2" key="1">
    <citation type="journal article" date="2015" name="Genom Data">
        <title>Genome sequences of six Phytophthora species associated with forests in New Zealand.</title>
        <authorList>
            <person name="Studholme D.J."/>
            <person name="McDougal R.L."/>
            <person name="Sambles C."/>
            <person name="Hansen E."/>
            <person name="Hardy G."/>
            <person name="Grant M."/>
            <person name="Ganley R.J."/>
            <person name="Williams N.M."/>
        </authorList>
    </citation>
    <scope>NUCLEOTIDE SEQUENCE</scope>
    <source>
        <strain evidence="3">NZFS 2646</strain>
        <strain evidence="2">NZFS 3630</strain>
    </source>
</reference>
<evidence type="ECO:0000256" key="1">
    <source>
        <dbReference type="SAM" id="MobiDB-lite"/>
    </source>
</evidence>
<dbReference type="EMBL" id="MAYM02000332">
    <property type="protein sequence ID" value="RLN43986.1"/>
    <property type="molecule type" value="Genomic_DNA"/>
</dbReference>
<evidence type="ECO:0000313" key="3">
    <source>
        <dbReference type="EMBL" id="KAG2527855.1"/>
    </source>
</evidence>
<evidence type="ECO:0000313" key="7">
    <source>
        <dbReference type="Proteomes" id="UP000285883"/>
    </source>
</evidence>
<feature type="compositionally biased region" description="Basic and acidic residues" evidence="1">
    <location>
        <begin position="99"/>
        <end position="108"/>
    </location>
</feature>
<evidence type="ECO:0000313" key="2">
    <source>
        <dbReference type="EMBL" id="KAG2525089.1"/>
    </source>
</evidence>
<protein>
    <submittedName>
        <fullName evidence="5">Uncharacterized protein</fullName>
    </submittedName>
</protein>
<evidence type="ECO:0000313" key="4">
    <source>
        <dbReference type="EMBL" id="RLN43986.1"/>
    </source>
</evidence>